<reference evidence="1 2" key="1">
    <citation type="submission" date="2013-09" db="EMBL/GenBank/DDBJ databases">
        <title>Whole genome shotgun sequence of Novosphingobium tardaugens NBRC 16725.</title>
        <authorList>
            <person name="Isaki S."/>
            <person name="Hosoyama A."/>
            <person name="Tsuchikane K."/>
            <person name="Katsumata H."/>
            <person name="Ando Y."/>
            <person name="Yamazaki S."/>
            <person name="Fujita N."/>
        </authorList>
    </citation>
    <scope>NUCLEOTIDE SEQUENCE [LARGE SCALE GENOMIC DNA]</scope>
    <source>
        <strain evidence="1 2">NBRC 16725</strain>
    </source>
</reference>
<dbReference type="KEGG" id="ntd:EGO55_14830"/>
<gene>
    <name evidence="1" type="ORF">NT2_01_04630</name>
</gene>
<dbReference type="EMBL" id="BASZ01000001">
    <property type="protein sequence ID" value="GAD47690.1"/>
    <property type="molecule type" value="Genomic_DNA"/>
</dbReference>
<keyword evidence="2" id="KW-1185">Reference proteome</keyword>
<dbReference type="RefSeq" id="WP_021688597.1">
    <property type="nucleotide sequence ID" value="NZ_BASZ01000001.1"/>
</dbReference>
<protein>
    <submittedName>
        <fullName evidence="1">Uncharacterized protein</fullName>
    </submittedName>
</protein>
<accession>U2YHP3</accession>
<evidence type="ECO:0000313" key="1">
    <source>
        <dbReference type="EMBL" id="GAD47690.1"/>
    </source>
</evidence>
<comment type="caution">
    <text evidence="1">The sequence shown here is derived from an EMBL/GenBank/DDBJ whole genome shotgun (WGS) entry which is preliminary data.</text>
</comment>
<organism evidence="1 2">
    <name type="scientific">Caenibius tardaugens NBRC 16725</name>
    <dbReference type="NCBI Taxonomy" id="1219035"/>
    <lineage>
        <taxon>Bacteria</taxon>
        <taxon>Pseudomonadati</taxon>
        <taxon>Pseudomonadota</taxon>
        <taxon>Alphaproteobacteria</taxon>
        <taxon>Sphingomonadales</taxon>
        <taxon>Erythrobacteraceae</taxon>
        <taxon>Caenibius</taxon>
    </lineage>
</organism>
<proteinExistence type="predicted"/>
<name>U2YHP3_9SPHN</name>
<evidence type="ECO:0000313" key="2">
    <source>
        <dbReference type="Proteomes" id="UP000016568"/>
    </source>
</evidence>
<dbReference type="Proteomes" id="UP000016568">
    <property type="component" value="Unassembled WGS sequence"/>
</dbReference>
<sequence length="124" mass="12899">MAGGLITDYLSQGLAADRPTTPDAATGTLSLYFSTDTEDLSFYDWNDGAWQSVGSGALALDDLTDVDAAAPTDGDVLTWNNTAGAWEPAAPTVGATELDDLTDVDAAAPSDGDYLKWDAGDMCR</sequence>
<dbReference type="AlphaFoldDB" id="U2YHP3"/>